<comment type="caution">
    <text evidence="10">The sequence shown here is derived from an EMBL/GenBank/DDBJ whole genome shotgun (WGS) entry which is preliminary data.</text>
</comment>
<evidence type="ECO:0000256" key="1">
    <source>
        <dbReference type="ARBA" id="ARBA00004651"/>
    </source>
</evidence>
<dbReference type="Proteomes" id="UP000016638">
    <property type="component" value="Unassembled WGS sequence"/>
</dbReference>
<organism evidence="10 11">
    <name type="scientific">Olsenella profusa F0195</name>
    <dbReference type="NCBI Taxonomy" id="1125712"/>
    <lineage>
        <taxon>Bacteria</taxon>
        <taxon>Bacillati</taxon>
        <taxon>Actinomycetota</taxon>
        <taxon>Coriobacteriia</taxon>
        <taxon>Coriobacteriales</taxon>
        <taxon>Atopobiaceae</taxon>
        <taxon>Olsenella</taxon>
    </lineage>
</organism>
<dbReference type="PATRIC" id="fig|1125712.3.peg.1813"/>
<accession>U2V2L2</accession>
<evidence type="ECO:0000256" key="2">
    <source>
        <dbReference type="ARBA" id="ARBA00022448"/>
    </source>
</evidence>
<dbReference type="InterPro" id="IPR035906">
    <property type="entry name" value="MetI-like_sf"/>
</dbReference>
<evidence type="ECO:0000256" key="4">
    <source>
        <dbReference type="ARBA" id="ARBA00022692"/>
    </source>
</evidence>
<evidence type="ECO:0000256" key="7">
    <source>
        <dbReference type="ARBA" id="ARBA00023136"/>
    </source>
</evidence>
<dbReference type="InterPro" id="IPR010065">
    <property type="entry name" value="AA_ABC_transptr_permease_3TM"/>
</dbReference>
<dbReference type="STRING" id="1125712.HMPREF1316_0972"/>
<evidence type="ECO:0000256" key="6">
    <source>
        <dbReference type="ARBA" id="ARBA00022989"/>
    </source>
</evidence>
<keyword evidence="6 8" id="KW-1133">Transmembrane helix</keyword>
<evidence type="ECO:0000313" key="10">
    <source>
        <dbReference type="EMBL" id="ERL06916.1"/>
    </source>
</evidence>
<keyword evidence="3" id="KW-1003">Cell membrane</keyword>
<feature type="transmembrane region" description="Helical" evidence="8">
    <location>
        <begin position="61"/>
        <end position="82"/>
    </location>
</feature>
<feature type="transmembrane region" description="Helical" evidence="8">
    <location>
        <begin position="94"/>
        <end position="116"/>
    </location>
</feature>
<sequence length="237" mass="26110">MNGGSSFSLEFMLESVPKIMAYLPVTLRLAFWAIVLGLALGFLIALARYFDVRVLSQVCQVFVSIVRGTPAMCQLLLVYYGVPLLLRAGDARFTVTSISPVTFAIIALGLNGAGFMSETIRSAMLSVDEGQVEACLSVNMTKWQAVWHVVLPQAFSTALAPLGNTAISMLKDTSLVFNISVVEMMAQARIVGASAFRFFETYVVVSAIYWVCCFVLERLIVVAERRARRHEREVSFS</sequence>
<evidence type="ECO:0000256" key="3">
    <source>
        <dbReference type="ARBA" id="ARBA00022475"/>
    </source>
</evidence>
<dbReference type="Pfam" id="PF00528">
    <property type="entry name" value="BPD_transp_1"/>
    <property type="match status" value="1"/>
</dbReference>
<dbReference type="NCBIfam" id="TIGR01726">
    <property type="entry name" value="HEQRo_perm_3TM"/>
    <property type="match status" value="1"/>
</dbReference>
<dbReference type="eggNOG" id="COG0765">
    <property type="taxonomic scope" value="Bacteria"/>
</dbReference>
<keyword evidence="2 8" id="KW-0813">Transport</keyword>
<evidence type="ECO:0000313" key="11">
    <source>
        <dbReference type="Proteomes" id="UP000016638"/>
    </source>
</evidence>
<dbReference type="AlphaFoldDB" id="U2V2L2"/>
<evidence type="ECO:0000259" key="9">
    <source>
        <dbReference type="PROSITE" id="PS50928"/>
    </source>
</evidence>
<keyword evidence="11" id="KW-1185">Reference proteome</keyword>
<dbReference type="GO" id="GO:0015184">
    <property type="term" value="F:L-cystine transmembrane transporter activity"/>
    <property type="evidence" value="ECO:0007669"/>
    <property type="project" value="TreeGrafter"/>
</dbReference>
<dbReference type="CDD" id="cd06261">
    <property type="entry name" value="TM_PBP2"/>
    <property type="match status" value="1"/>
</dbReference>
<dbReference type="SUPFAM" id="SSF161098">
    <property type="entry name" value="MetI-like"/>
    <property type="match status" value="1"/>
</dbReference>
<comment type="similarity">
    <text evidence="8">Belongs to the binding-protein-dependent transport system permease family.</text>
</comment>
<evidence type="ECO:0000256" key="5">
    <source>
        <dbReference type="ARBA" id="ARBA00022970"/>
    </source>
</evidence>
<dbReference type="InterPro" id="IPR043429">
    <property type="entry name" value="ArtM/GltK/GlnP/TcyL/YhdX-like"/>
</dbReference>
<keyword evidence="7 8" id="KW-0472">Membrane</keyword>
<gene>
    <name evidence="10" type="ORF">HMPREF1316_0972</name>
</gene>
<dbReference type="PANTHER" id="PTHR30614:SF0">
    <property type="entry name" value="L-CYSTINE TRANSPORT SYSTEM PERMEASE PROTEIN TCYL"/>
    <property type="match status" value="1"/>
</dbReference>
<proteinExistence type="inferred from homology"/>
<feature type="transmembrane region" description="Helical" evidence="8">
    <location>
        <begin position="202"/>
        <end position="223"/>
    </location>
</feature>
<dbReference type="GO" id="GO:0043190">
    <property type="term" value="C:ATP-binding cassette (ABC) transporter complex"/>
    <property type="evidence" value="ECO:0007669"/>
    <property type="project" value="InterPro"/>
</dbReference>
<comment type="subcellular location">
    <subcellularLocation>
        <location evidence="1 8">Cell membrane</location>
        <topology evidence="1 8">Multi-pass membrane protein</topology>
    </subcellularLocation>
</comment>
<dbReference type="PROSITE" id="PS50928">
    <property type="entry name" value="ABC_TM1"/>
    <property type="match status" value="1"/>
</dbReference>
<evidence type="ECO:0000256" key="8">
    <source>
        <dbReference type="RuleBase" id="RU363032"/>
    </source>
</evidence>
<feature type="transmembrane region" description="Helical" evidence="8">
    <location>
        <begin position="29"/>
        <end position="49"/>
    </location>
</feature>
<reference evidence="10 11" key="1">
    <citation type="submission" date="2013-08" db="EMBL/GenBank/DDBJ databases">
        <authorList>
            <person name="Durkin A.S."/>
            <person name="Haft D.R."/>
            <person name="McCorrison J."/>
            <person name="Torralba M."/>
            <person name="Gillis M."/>
            <person name="Haft D.H."/>
            <person name="Methe B."/>
            <person name="Sutton G."/>
            <person name="Nelson K.E."/>
        </authorList>
    </citation>
    <scope>NUCLEOTIDE SEQUENCE [LARGE SCALE GENOMIC DNA]</scope>
    <source>
        <strain evidence="10 11">F0195</strain>
    </source>
</reference>
<feature type="domain" description="ABC transmembrane type-1" evidence="9">
    <location>
        <begin position="23"/>
        <end position="220"/>
    </location>
</feature>
<dbReference type="EMBL" id="AWEZ01000061">
    <property type="protein sequence ID" value="ERL06916.1"/>
    <property type="molecule type" value="Genomic_DNA"/>
</dbReference>
<dbReference type="RefSeq" id="WP_021726655.1">
    <property type="nucleotide sequence ID" value="NZ_AWEZ01000061.1"/>
</dbReference>
<name>U2V2L2_9ACTN</name>
<keyword evidence="4 8" id="KW-0812">Transmembrane</keyword>
<dbReference type="OrthoDB" id="3181282at2"/>
<dbReference type="InterPro" id="IPR000515">
    <property type="entry name" value="MetI-like"/>
</dbReference>
<dbReference type="PANTHER" id="PTHR30614">
    <property type="entry name" value="MEMBRANE COMPONENT OF AMINO ACID ABC TRANSPORTER"/>
    <property type="match status" value="1"/>
</dbReference>
<keyword evidence="5" id="KW-0029">Amino-acid transport</keyword>
<dbReference type="Gene3D" id="1.10.3720.10">
    <property type="entry name" value="MetI-like"/>
    <property type="match status" value="1"/>
</dbReference>
<protein>
    <submittedName>
        <fullName evidence="10">ABC transporter, permease protein</fullName>
    </submittedName>
</protein>